<dbReference type="Proteomes" id="UP000190285">
    <property type="component" value="Unassembled WGS sequence"/>
</dbReference>
<sequence length="544" mass="63568">MISPRIYWLGCHQTLRYEEVPMLIEAGAEVIPDIGDPNWLRYDNNYNNENHRLYPHWRISCRLPTNIVERIRDISFWENRGKVTDEEADLINQYIHVIFVSHYPDILENITKWFKGYVVYRVFGIGDYTTYTQLMKNMNIDIDNLISNDKYVWAPIRNSLHADEDPRILKNKLYINAFVSGERLRYKWKYKKSEDFISTNISYLDGNPVSREILKNFSNEFSEIPFVVLGKNSKNAAKDICDNVLGYLDDNDFYLKIAESRIFAYIGLSSNYHLHYPPIEAISMGVPVFFLEKSGLAQEARDKGISNDKLRRIGMCESIKDMRKLVIKNINNFDELKRIANNQSDVFSQIFSRKKALERTKEFFNKIQSYVSKQRKMEDTKPIYFNIVKKKTYQSNYIEEDIPTNIGEEIVFSLEKIQGFSGKLIYDHNGRFISRRIERNLDPSGLFAANYIKKMTAGKYLFSLEIKSLEKCSDSVGMFLIGIWNPQFNILNSQEISNLKSGKNIIDLIVEVSLKEVNLLKELRIVWNGTHTIDVSRLIVKKLA</sequence>
<dbReference type="STRING" id="36842.SAMN02194393_02312"/>
<accession>A0A1T5L1B6</accession>
<keyword evidence="1" id="KW-0808">Transferase</keyword>
<dbReference type="RefSeq" id="WP_079491787.1">
    <property type="nucleotide sequence ID" value="NZ_FUZT01000005.1"/>
</dbReference>
<dbReference type="AlphaFoldDB" id="A0A1T5L1B6"/>
<dbReference type="Gene3D" id="3.40.50.2000">
    <property type="entry name" value="Glycogen Phosphorylase B"/>
    <property type="match status" value="1"/>
</dbReference>
<proteinExistence type="predicted"/>
<gene>
    <name evidence="1" type="ORF">SAMN02194393_02312</name>
</gene>
<dbReference type="SUPFAM" id="SSF53756">
    <property type="entry name" value="UDP-Glycosyltransferase/glycogen phosphorylase"/>
    <property type="match status" value="1"/>
</dbReference>
<reference evidence="1 2" key="1">
    <citation type="submission" date="2017-02" db="EMBL/GenBank/DDBJ databases">
        <authorList>
            <person name="Peterson S.W."/>
        </authorList>
    </citation>
    <scope>NUCLEOTIDE SEQUENCE [LARGE SCALE GENOMIC DNA]</scope>
    <source>
        <strain evidence="1 2">M1</strain>
    </source>
</reference>
<organism evidence="1 2">
    <name type="scientific">Maledivibacter halophilus</name>
    <dbReference type="NCBI Taxonomy" id="36842"/>
    <lineage>
        <taxon>Bacteria</taxon>
        <taxon>Bacillati</taxon>
        <taxon>Bacillota</taxon>
        <taxon>Clostridia</taxon>
        <taxon>Peptostreptococcales</taxon>
        <taxon>Caminicellaceae</taxon>
        <taxon>Maledivibacter</taxon>
    </lineage>
</organism>
<evidence type="ECO:0000313" key="2">
    <source>
        <dbReference type="Proteomes" id="UP000190285"/>
    </source>
</evidence>
<dbReference type="EMBL" id="FUZT01000005">
    <property type="protein sequence ID" value="SKC69817.1"/>
    <property type="molecule type" value="Genomic_DNA"/>
</dbReference>
<evidence type="ECO:0000313" key="1">
    <source>
        <dbReference type="EMBL" id="SKC69817.1"/>
    </source>
</evidence>
<protein>
    <submittedName>
        <fullName evidence="1">Glycosyltransferase involved in cell wall bisynthesis</fullName>
    </submittedName>
</protein>
<keyword evidence="2" id="KW-1185">Reference proteome</keyword>
<dbReference type="OrthoDB" id="9797829at2"/>
<dbReference type="GO" id="GO:0016740">
    <property type="term" value="F:transferase activity"/>
    <property type="evidence" value="ECO:0007669"/>
    <property type="project" value="UniProtKB-KW"/>
</dbReference>
<name>A0A1T5L1B6_9FIRM</name>